<name>A0A1J4KEU5_9EUKA</name>
<dbReference type="NCBIfam" id="NF047352">
    <property type="entry name" value="P_loop_sacsin"/>
    <property type="match status" value="1"/>
</dbReference>
<dbReference type="OrthoDB" id="2145983at2759"/>
<dbReference type="Proteomes" id="UP000179807">
    <property type="component" value="Unassembled WGS sequence"/>
</dbReference>
<reference evidence="2" key="1">
    <citation type="submission" date="2016-10" db="EMBL/GenBank/DDBJ databases">
        <authorList>
            <person name="Benchimol M."/>
            <person name="Almeida L.G."/>
            <person name="Vasconcelos A.T."/>
            <person name="Perreira-Neves A."/>
            <person name="Rosa I.A."/>
            <person name="Tasca T."/>
            <person name="Bogo M.R."/>
            <person name="de Souza W."/>
        </authorList>
    </citation>
    <scope>NUCLEOTIDE SEQUENCE [LARGE SCALE GENOMIC DNA]</scope>
    <source>
        <strain evidence="2">K</strain>
    </source>
</reference>
<proteinExistence type="predicted"/>
<feature type="domain" description="Protein NO VEIN C-terminal" evidence="1">
    <location>
        <begin position="1346"/>
        <end position="1412"/>
    </location>
</feature>
<evidence type="ECO:0000259" key="1">
    <source>
        <dbReference type="Pfam" id="PF13020"/>
    </source>
</evidence>
<comment type="caution">
    <text evidence="2">The sequence shown here is derived from an EMBL/GenBank/DDBJ whole genome shotgun (WGS) entry which is preliminary data.</text>
</comment>
<accession>A0A1J4KEU5</accession>
<dbReference type="InterPro" id="IPR024975">
    <property type="entry name" value="NOV_C"/>
</dbReference>
<dbReference type="VEuPathDB" id="TrichDB:TRFO_04887"/>
<organism evidence="2 3">
    <name type="scientific">Tritrichomonas foetus</name>
    <dbReference type="NCBI Taxonomy" id="1144522"/>
    <lineage>
        <taxon>Eukaryota</taxon>
        <taxon>Metamonada</taxon>
        <taxon>Parabasalia</taxon>
        <taxon>Tritrichomonadida</taxon>
        <taxon>Tritrichomonadidae</taxon>
        <taxon>Tritrichomonas</taxon>
    </lineage>
</organism>
<dbReference type="GeneID" id="94826861"/>
<gene>
    <name evidence="2" type="ORF">TRFO_04887</name>
</gene>
<sequence length="1439" mass="167801">MWSASTSVIEQIIADKINEYTEFDDFVEKNHFEDEDKAITFLNKCYQYIGGKCNTPNQVGEMINKEIYISDNCPKNIVDFILLIDPDNHIREKLTNTRIKNPSLPNYDILLLISEMNNKFQEVLNDPEKSKYPKIIAAIQEIHFPSGKFDESFFMPNQMNDVDKEKLKLFCSAYVNNVYNRLRELCAPSESLQRCWPFELIQNAKDTIANENRKVNIEFVITENELTFIHDGADFELKSMLGLLYKISEGKEGVEGSTGRFGTGFLTTHIISKIVYVTGDVVFSNGTKKGFKVKLNRSGTDKNDLRIGFNEMENSKEFYNELFHKTTFTYPIDNDESLQYLHHGIKNLRANIPQVLIFCPNINKITINDKGDITEYTIGDTNDNIITINIKAKNTIKTRKFLFYRSRSFSQELSSYYKRDRQLEVSCCIEINENNSLIPIKNECLFCTFPLVGSSAFRSPMYVNSPDFETTTERDGFFLKNPEKNDEISIINTQIFTKSVDLFQKIVQYCSSNNVQSLFHLADGLKTIPLENNNFSRDAYATCFIHPLRQIIQKSKIFLIDESLSELESINIPNYCVPKYILDNNNRLEDDIELYPSRFYEIFKQIFPNTLEFNVSIEWSKRLWLNFPNSYDFIRLLEKIASYRSICHFPMTLESDIFVFINKYVEFVSKYDQIQFTKFTLLPNQNGQLTIADENLYLAPNVENEVVDLIHKLGDDWRSTHVDTRVTAKSINSEHSLDVAMRKVQTLSQESDNNAIVLMSYIIDNDQNRLKMFEITKEVFPSEMPSEPIILSNFSLDVWSEADRIVRTKILSSFQSNSVSISIKNMSDIISHFLQNGLSLSTLKQYKVFPNQHGQFKNYSQLYEDGIKYTDLKEALYRYCNQDARSILIHDDFKCVRPTNIIYMCHYDTVIDKLYTNIVQRQNSYILYQVTEELKPVEYSSNANELAKLLLKYIDSNLGNQEKLLESFNAIMNANIQKVTHENVMRQRTFQYISHCIVAQINAKLSQYKTIEKLKLCMKQEFTDDEHFFEFLNVVYSFAMKDSILLPNQKGDFRPATEMKVQGNDIEDELINIQNKLDPSHDIQYILCHKKVGRFPTLIEKTCSLVDICKMIDDFIMKNYTSWTRNPSKEVQKLIDLLLKYIEKKRILYNFPHIESIKDTLEARIIFDKFKREKLDKLEKLSSANQAFVDSIINECLDQNISDKRKEDALYFLKNGHLPHIYSFGGGYGFMYRYSGSYRSGGGNRYYGRTGSGLMHEYERSSSNGGGTRYFGNGGVYFEGSRSQRGYYYYDGPTFGDFYSYMDHNHITGYTGEAYIYELLRNLGYFTEVRWNSMAQTGTEIKYNHHTYHIQETGLPYDLYAKDYNGKEYYIEVKTTSYSEFGRLPFLISERQIKFMTEHSSSYYLFAFVANIYGNPHAFFLQYMPDFRLKQMIDFVPNS</sequence>
<dbReference type="EMBL" id="MLAK01000671">
    <property type="protein sequence ID" value="OHT08284.1"/>
    <property type="molecule type" value="Genomic_DNA"/>
</dbReference>
<evidence type="ECO:0000313" key="3">
    <source>
        <dbReference type="Proteomes" id="UP000179807"/>
    </source>
</evidence>
<dbReference type="Pfam" id="PF13020">
    <property type="entry name" value="NOV_C"/>
    <property type="match status" value="1"/>
</dbReference>
<protein>
    <recommendedName>
        <fullName evidence="1">Protein NO VEIN C-terminal domain-containing protein</fullName>
    </recommendedName>
</protein>
<evidence type="ECO:0000313" key="2">
    <source>
        <dbReference type="EMBL" id="OHT08284.1"/>
    </source>
</evidence>
<keyword evidence="3" id="KW-1185">Reference proteome</keyword>
<dbReference type="RefSeq" id="XP_068361420.1">
    <property type="nucleotide sequence ID" value="XM_068492157.1"/>
</dbReference>